<keyword evidence="3" id="KW-0520">NAD</keyword>
<comment type="caution">
    <text evidence="4">The sequence shown here is derived from an EMBL/GenBank/DDBJ whole genome shotgun (WGS) entry which is preliminary data.</text>
</comment>
<dbReference type="RefSeq" id="WP_237339040.1">
    <property type="nucleotide sequence ID" value="NZ_BAABCM010000022.1"/>
</dbReference>
<dbReference type="Proteomes" id="UP001501624">
    <property type="component" value="Unassembled WGS sequence"/>
</dbReference>
<proteinExistence type="inferred from homology"/>
<keyword evidence="5" id="KW-1185">Reference proteome</keyword>
<evidence type="ECO:0000256" key="3">
    <source>
        <dbReference type="ARBA" id="ARBA00023027"/>
    </source>
</evidence>
<dbReference type="EMBL" id="BAABCM010000022">
    <property type="protein sequence ID" value="GAA3853994.1"/>
    <property type="molecule type" value="Genomic_DNA"/>
</dbReference>
<sequence>MDLGYQAGQSVLVTGGSRGIGAATVRAFAREGVKRVHVAARDAGSIDRLAAEVPAAEIVGHVLDLSRPADRIRLRDVAGEVDVLVNNAGAIPQGALAGAHLPDWQRAWDLKVWGYVELTQLALAAMTERGSGVIVNVVGVSGERPDAGYLAGSMANSALMTMTRTVGAYSLDHGVRVLGVNPGPVETQRLADALRARAATELGDPERWPEFVAGYPARRIATAEEVADTVVFLASPRSSYTSGCIVTLDGGMAWRGRAL</sequence>
<gene>
    <name evidence="4" type="ORF">GCM10022380_84810</name>
</gene>
<keyword evidence="2" id="KW-0560">Oxidoreductase</keyword>
<dbReference type="SUPFAM" id="SSF51735">
    <property type="entry name" value="NAD(P)-binding Rossmann-fold domains"/>
    <property type="match status" value="1"/>
</dbReference>
<organism evidence="4 5">
    <name type="scientific">Amycolatopsis tucumanensis</name>
    <dbReference type="NCBI Taxonomy" id="401106"/>
    <lineage>
        <taxon>Bacteria</taxon>
        <taxon>Bacillati</taxon>
        <taxon>Actinomycetota</taxon>
        <taxon>Actinomycetes</taxon>
        <taxon>Pseudonocardiales</taxon>
        <taxon>Pseudonocardiaceae</taxon>
        <taxon>Amycolatopsis</taxon>
    </lineage>
</organism>
<dbReference type="PANTHER" id="PTHR43477:SF4">
    <property type="entry name" value="DEHYDROGENASE_REDUCTASE SDR FAMILY MEMBER 6"/>
    <property type="match status" value="1"/>
</dbReference>
<evidence type="ECO:0000256" key="1">
    <source>
        <dbReference type="ARBA" id="ARBA00006484"/>
    </source>
</evidence>
<evidence type="ECO:0000256" key="2">
    <source>
        <dbReference type="ARBA" id="ARBA00023002"/>
    </source>
</evidence>
<dbReference type="InterPro" id="IPR051122">
    <property type="entry name" value="SDR_DHRS6-like"/>
</dbReference>
<evidence type="ECO:0000313" key="5">
    <source>
        <dbReference type="Proteomes" id="UP001501624"/>
    </source>
</evidence>
<accession>A0ABP7JU79</accession>
<dbReference type="InterPro" id="IPR002347">
    <property type="entry name" value="SDR_fam"/>
</dbReference>
<comment type="similarity">
    <text evidence="1">Belongs to the short-chain dehydrogenases/reductases (SDR) family.</text>
</comment>
<dbReference type="InterPro" id="IPR036291">
    <property type="entry name" value="NAD(P)-bd_dom_sf"/>
</dbReference>
<dbReference type="PANTHER" id="PTHR43477">
    <property type="entry name" value="DIHYDROANTICAPSIN 7-DEHYDROGENASE"/>
    <property type="match status" value="1"/>
</dbReference>
<name>A0ABP7JU79_9PSEU</name>
<dbReference type="PRINTS" id="PR00081">
    <property type="entry name" value="GDHRDH"/>
</dbReference>
<reference evidence="5" key="1">
    <citation type="journal article" date="2019" name="Int. J. Syst. Evol. Microbiol.">
        <title>The Global Catalogue of Microorganisms (GCM) 10K type strain sequencing project: providing services to taxonomists for standard genome sequencing and annotation.</title>
        <authorList>
            <consortium name="The Broad Institute Genomics Platform"/>
            <consortium name="The Broad Institute Genome Sequencing Center for Infectious Disease"/>
            <person name="Wu L."/>
            <person name="Ma J."/>
        </authorList>
    </citation>
    <scope>NUCLEOTIDE SEQUENCE [LARGE SCALE GENOMIC DNA]</scope>
    <source>
        <strain evidence="5">JCM 17017</strain>
    </source>
</reference>
<dbReference type="NCBIfam" id="NF004779">
    <property type="entry name" value="PRK06125.1"/>
    <property type="match status" value="1"/>
</dbReference>
<protein>
    <submittedName>
        <fullName evidence="4">SDR family oxidoreductase</fullName>
    </submittedName>
</protein>
<dbReference type="Pfam" id="PF13561">
    <property type="entry name" value="adh_short_C2"/>
    <property type="match status" value="1"/>
</dbReference>
<dbReference type="Gene3D" id="3.40.50.720">
    <property type="entry name" value="NAD(P)-binding Rossmann-like Domain"/>
    <property type="match status" value="1"/>
</dbReference>
<evidence type="ECO:0000313" key="4">
    <source>
        <dbReference type="EMBL" id="GAA3853994.1"/>
    </source>
</evidence>